<dbReference type="SUPFAM" id="SSF52467">
    <property type="entry name" value="DHS-like NAD/FAD-binding domain"/>
    <property type="match status" value="1"/>
</dbReference>
<dbReference type="PANTHER" id="PTHR11085:SF6">
    <property type="entry name" value="NAD-DEPENDENT PROTEIN DEACETYLASE SIRTUIN-2"/>
    <property type="match status" value="1"/>
</dbReference>
<accession>A0AA88GL66</accession>
<evidence type="ECO:0000256" key="2">
    <source>
        <dbReference type="ARBA" id="ARBA00022679"/>
    </source>
</evidence>
<dbReference type="AlphaFoldDB" id="A0AA88GL66"/>
<dbReference type="Gene3D" id="3.40.50.1220">
    <property type="entry name" value="TPP-binding domain"/>
    <property type="match status" value="1"/>
</dbReference>
<evidence type="ECO:0000313" key="9">
    <source>
        <dbReference type="EMBL" id="KAG2379427.1"/>
    </source>
</evidence>
<evidence type="ECO:0000259" key="8">
    <source>
        <dbReference type="PROSITE" id="PS50305"/>
    </source>
</evidence>
<evidence type="ECO:0000256" key="3">
    <source>
        <dbReference type="ARBA" id="ARBA00022723"/>
    </source>
</evidence>
<dbReference type="GeneID" id="68098998"/>
<evidence type="ECO:0000256" key="1">
    <source>
        <dbReference type="ARBA" id="ARBA00001947"/>
    </source>
</evidence>
<keyword evidence="10" id="KW-1185">Reference proteome</keyword>
<proteinExistence type="predicted"/>
<feature type="active site" description="Proton acceptor" evidence="6">
    <location>
        <position position="205"/>
    </location>
</feature>
<feature type="binding site" evidence="6">
    <location>
        <position position="244"/>
    </location>
    <ligand>
        <name>Zn(2+)</name>
        <dbReference type="ChEBI" id="CHEBI:29105"/>
    </ligand>
</feature>
<dbReference type="GO" id="GO:0070403">
    <property type="term" value="F:NAD+ binding"/>
    <property type="evidence" value="ECO:0007669"/>
    <property type="project" value="InterPro"/>
</dbReference>
<dbReference type="EMBL" id="PYSW02000028">
    <property type="protein sequence ID" value="KAG2379427.1"/>
    <property type="molecule type" value="Genomic_DNA"/>
</dbReference>
<name>A0AA88GL66_NAELO</name>
<feature type="binding site" evidence="6">
    <location>
        <position position="241"/>
    </location>
    <ligand>
        <name>Zn(2+)</name>
        <dbReference type="ChEBI" id="CHEBI:29105"/>
    </ligand>
</feature>
<reference evidence="9 10" key="1">
    <citation type="journal article" date="2018" name="BMC Genomics">
        <title>The genome of Naegleria lovaniensis, the basis for a comparative approach to unravel pathogenicity factors of the human pathogenic amoeba N. fowleri.</title>
        <authorList>
            <person name="Liechti N."/>
            <person name="Schurch N."/>
            <person name="Bruggmann R."/>
            <person name="Wittwer M."/>
        </authorList>
    </citation>
    <scope>NUCLEOTIDE SEQUENCE [LARGE SCALE GENOMIC DNA]</scope>
    <source>
        <strain evidence="9 10">ATCC 30569</strain>
    </source>
</reference>
<comment type="cofactor">
    <cofactor evidence="1">
        <name>Zn(2+)</name>
        <dbReference type="ChEBI" id="CHEBI:29105"/>
    </cofactor>
</comment>
<feature type="domain" description="Deacetylase sirtuin-type" evidence="8">
    <location>
        <begin position="75"/>
        <end position="362"/>
    </location>
</feature>
<dbReference type="Pfam" id="PF02146">
    <property type="entry name" value="SIR2"/>
    <property type="match status" value="1"/>
</dbReference>
<evidence type="ECO:0000256" key="4">
    <source>
        <dbReference type="ARBA" id="ARBA00022833"/>
    </source>
</evidence>
<protein>
    <recommendedName>
        <fullName evidence="8">Deacetylase sirtuin-type domain-containing protein</fullName>
    </recommendedName>
</protein>
<dbReference type="Gene3D" id="3.30.1600.10">
    <property type="entry name" value="SIR2/SIRT2 'Small Domain"/>
    <property type="match status" value="1"/>
</dbReference>
<evidence type="ECO:0000313" key="10">
    <source>
        <dbReference type="Proteomes" id="UP000816034"/>
    </source>
</evidence>
<dbReference type="GO" id="GO:0005634">
    <property type="term" value="C:nucleus"/>
    <property type="evidence" value="ECO:0007669"/>
    <property type="project" value="TreeGrafter"/>
</dbReference>
<feature type="binding site" evidence="6">
    <location>
        <position position="213"/>
    </location>
    <ligand>
        <name>Zn(2+)</name>
        <dbReference type="ChEBI" id="CHEBI:29105"/>
    </ligand>
</feature>
<keyword evidence="3 6" id="KW-0479">Metal-binding</keyword>
<evidence type="ECO:0000256" key="6">
    <source>
        <dbReference type="PROSITE-ProRule" id="PRU00236"/>
    </source>
</evidence>
<dbReference type="InterPro" id="IPR026591">
    <property type="entry name" value="Sirtuin_cat_small_dom_sf"/>
</dbReference>
<organism evidence="9 10">
    <name type="scientific">Naegleria lovaniensis</name>
    <name type="common">Amoeba</name>
    <dbReference type="NCBI Taxonomy" id="51637"/>
    <lineage>
        <taxon>Eukaryota</taxon>
        <taxon>Discoba</taxon>
        <taxon>Heterolobosea</taxon>
        <taxon>Tetramitia</taxon>
        <taxon>Eutetramitia</taxon>
        <taxon>Vahlkampfiidae</taxon>
        <taxon>Naegleria</taxon>
    </lineage>
</organism>
<dbReference type="InterPro" id="IPR029035">
    <property type="entry name" value="DHS-like_NAD/FAD-binding_dom"/>
</dbReference>
<comment type="caution">
    <text evidence="9">The sequence shown here is derived from an EMBL/GenBank/DDBJ whole genome shotgun (WGS) entry which is preliminary data.</text>
</comment>
<dbReference type="PROSITE" id="PS50305">
    <property type="entry name" value="SIRTUIN"/>
    <property type="match status" value="1"/>
</dbReference>
<evidence type="ECO:0000256" key="5">
    <source>
        <dbReference type="ARBA" id="ARBA00023027"/>
    </source>
</evidence>
<dbReference type="Proteomes" id="UP000816034">
    <property type="component" value="Unassembled WGS sequence"/>
</dbReference>
<gene>
    <name evidence="9" type="ORF">C9374_006544</name>
</gene>
<feature type="compositionally biased region" description="Low complexity" evidence="7">
    <location>
        <begin position="27"/>
        <end position="36"/>
    </location>
</feature>
<evidence type="ECO:0000256" key="7">
    <source>
        <dbReference type="SAM" id="MobiDB-lite"/>
    </source>
</evidence>
<sequence length="396" mass="44483">MSSPSSSSNKKDTQVNVDPTKKKKNVDISSSSSNKTSKNKSSEKANSKSSETSSSTSKSSSRKNKTTHETKKKEIPEREEAFEILAQKIAQAGDHEIICLTGAGLSTAAGIPDFRTPGTGLYDNLQKYNLPRPTAIFELEYFKENPTPFFLLSRDFISQGYKPTKAHYFIKLLENHNKLMRLYTQNIDGLEAKSGISKEFLVNCHGMYDTAHCIECSKEYTLKDLVNKMGHDPKTVQIPLCDSCNSYVKPDIVLFGEELPKKYSDCVMSDLKRSNACKIFLIIGTSLSVYPVAFIPNYAPEGSTRALLNRERCGPFETLSKQENPYKREIEGKYKHLDLFLGGDDLSIDQGVEKLCKLLGWERELEELVKKGPIDLIEQSEISQECPQKDNDSVRE</sequence>
<feature type="compositionally biased region" description="Basic and acidic residues" evidence="7">
    <location>
        <begin position="66"/>
        <end position="78"/>
    </location>
</feature>
<feature type="compositionally biased region" description="Low complexity" evidence="7">
    <location>
        <begin position="47"/>
        <end position="59"/>
    </location>
</feature>
<keyword evidence="5" id="KW-0520">NAD</keyword>
<keyword evidence="2" id="KW-0808">Transferase</keyword>
<dbReference type="RefSeq" id="XP_044546689.1">
    <property type="nucleotide sequence ID" value="XM_044696416.1"/>
</dbReference>
<dbReference type="InterPro" id="IPR026590">
    <property type="entry name" value="Ssirtuin_cat_dom"/>
</dbReference>
<feature type="binding site" evidence="6">
    <location>
        <position position="216"/>
    </location>
    <ligand>
        <name>Zn(2+)</name>
        <dbReference type="ChEBI" id="CHEBI:29105"/>
    </ligand>
</feature>
<feature type="region of interest" description="Disordered" evidence="7">
    <location>
        <begin position="1"/>
        <end position="78"/>
    </location>
</feature>
<dbReference type="GO" id="GO:0017136">
    <property type="term" value="F:histone deacetylase activity, NAD-dependent"/>
    <property type="evidence" value="ECO:0007669"/>
    <property type="project" value="TreeGrafter"/>
</dbReference>
<keyword evidence="4 6" id="KW-0862">Zinc</keyword>
<dbReference type="InterPro" id="IPR050134">
    <property type="entry name" value="NAD-dep_sirtuin_deacylases"/>
</dbReference>
<dbReference type="InterPro" id="IPR003000">
    <property type="entry name" value="Sirtuin"/>
</dbReference>
<dbReference type="PANTHER" id="PTHR11085">
    <property type="entry name" value="NAD-DEPENDENT PROTEIN DEACYLASE SIRTUIN-5, MITOCHONDRIAL-RELATED"/>
    <property type="match status" value="1"/>
</dbReference>
<dbReference type="GO" id="GO:0046872">
    <property type="term" value="F:metal ion binding"/>
    <property type="evidence" value="ECO:0007669"/>
    <property type="project" value="UniProtKB-KW"/>
</dbReference>